<comment type="caution">
    <text evidence="2">The sequence shown here is derived from an EMBL/GenBank/DDBJ whole genome shotgun (WGS) entry which is preliminary data.</text>
</comment>
<sequence length="79" mass="8770">MNSPLPTGGVLLKAWKGKREILRIPPCAGKHYAHRMGAPRHIARGLTQSEQMIGSMTRHGMHDAGQSWRIGDRQGIDDE</sequence>
<dbReference type="AlphaFoldDB" id="A0A2N7UAN8"/>
<protein>
    <submittedName>
        <fullName evidence="2">Uncharacterized protein</fullName>
    </submittedName>
</protein>
<proteinExistence type="predicted"/>
<feature type="region of interest" description="Disordered" evidence="1">
    <location>
        <begin position="59"/>
        <end position="79"/>
    </location>
</feature>
<organism evidence="2 3">
    <name type="scientific">Billgrantia endophytica</name>
    <dbReference type="NCBI Taxonomy" id="2033802"/>
    <lineage>
        <taxon>Bacteria</taxon>
        <taxon>Pseudomonadati</taxon>
        <taxon>Pseudomonadota</taxon>
        <taxon>Gammaproteobacteria</taxon>
        <taxon>Oceanospirillales</taxon>
        <taxon>Halomonadaceae</taxon>
        <taxon>Billgrantia</taxon>
    </lineage>
</organism>
<reference evidence="2 3" key="1">
    <citation type="submission" date="2018-01" db="EMBL/GenBank/DDBJ databases">
        <title>Halomonas endophytica sp. nov., isolated from storage liquid in the stems of Populus euphratica.</title>
        <authorList>
            <person name="Chen C."/>
        </authorList>
    </citation>
    <scope>NUCLEOTIDE SEQUENCE [LARGE SCALE GENOMIC DNA]</scope>
    <source>
        <strain evidence="2 3">MC28</strain>
    </source>
</reference>
<name>A0A2N7UAN8_9GAMM</name>
<evidence type="ECO:0000313" key="3">
    <source>
        <dbReference type="Proteomes" id="UP000235803"/>
    </source>
</evidence>
<dbReference type="EMBL" id="PNRF01000007">
    <property type="protein sequence ID" value="PMR77503.1"/>
    <property type="molecule type" value="Genomic_DNA"/>
</dbReference>
<feature type="compositionally biased region" description="Basic and acidic residues" evidence="1">
    <location>
        <begin position="70"/>
        <end position="79"/>
    </location>
</feature>
<accession>A0A2N7UAN8</accession>
<evidence type="ECO:0000313" key="2">
    <source>
        <dbReference type="EMBL" id="PMR77503.1"/>
    </source>
</evidence>
<gene>
    <name evidence="2" type="ORF">C1H69_02955</name>
</gene>
<dbReference type="Proteomes" id="UP000235803">
    <property type="component" value="Unassembled WGS sequence"/>
</dbReference>
<keyword evidence="3" id="KW-1185">Reference proteome</keyword>
<evidence type="ECO:0000256" key="1">
    <source>
        <dbReference type="SAM" id="MobiDB-lite"/>
    </source>
</evidence>